<evidence type="ECO:0000313" key="2">
    <source>
        <dbReference type="Proteomes" id="UP001214576"/>
    </source>
</evidence>
<protein>
    <submittedName>
        <fullName evidence="1">Uncharacterized protein</fullName>
    </submittedName>
</protein>
<sequence>MLSDQEFDFVKPLDWIGRTDSNPSMAAEKTLGHSTSSAYSSCKLSCQHLLSYRNPAGELSLEHWVGAVFPGASSISQEEYSADILASSTTCHPSIKLNLAFIFSLILYQCPCGNPKACRTLYGTSHFLTLKTVLMSTPSLSQLDWLVNTYPAMGNRAPAKVGTDVLPVKD</sequence>
<name>A0AAD4U5V4_OVIAM</name>
<dbReference type="AlphaFoldDB" id="A0AAD4U5V4"/>
<gene>
    <name evidence="1" type="ORF">MG293_011528</name>
</gene>
<dbReference type="Proteomes" id="UP001214576">
    <property type="component" value="Unassembled WGS sequence"/>
</dbReference>
<comment type="caution">
    <text evidence="1">The sequence shown here is derived from an EMBL/GenBank/DDBJ whole genome shotgun (WGS) entry which is preliminary data.</text>
</comment>
<proteinExistence type="predicted"/>
<keyword evidence="2" id="KW-1185">Reference proteome</keyword>
<organism evidence="1 2">
    <name type="scientific">Ovis ammon polii</name>
    <dbReference type="NCBI Taxonomy" id="230172"/>
    <lineage>
        <taxon>Eukaryota</taxon>
        <taxon>Metazoa</taxon>
        <taxon>Chordata</taxon>
        <taxon>Craniata</taxon>
        <taxon>Vertebrata</taxon>
        <taxon>Euteleostomi</taxon>
        <taxon>Mammalia</taxon>
        <taxon>Eutheria</taxon>
        <taxon>Laurasiatheria</taxon>
        <taxon>Artiodactyla</taxon>
        <taxon>Ruminantia</taxon>
        <taxon>Pecora</taxon>
        <taxon>Bovidae</taxon>
        <taxon>Caprinae</taxon>
        <taxon>Ovis</taxon>
    </lineage>
</organism>
<reference evidence="1" key="1">
    <citation type="submission" date="2022-03" db="EMBL/GenBank/DDBJ databases">
        <title>Genomic analyses of argali, domestic sheep and their hybrids provide insights into chromosomal evolution, heterosis and genetic basis of agronomic traits.</title>
        <authorList>
            <person name="Li M."/>
        </authorList>
    </citation>
    <scope>NUCLEOTIDE SEQUENCE</scope>
    <source>
        <strain evidence="1">CAU-MHL-2022a</strain>
        <tissue evidence="1">Skin</tissue>
    </source>
</reference>
<accession>A0AAD4U5V4</accession>
<dbReference type="EMBL" id="JAKZEL010000013">
    <property type="protein sequence ID" value="KAI4538125.1"/>
    <property type="molecule type" value="Genomic_DNA"/>
</dbReference>
<evidence type="ECO:0000313" key="1">
    <source>
        <dbReference type="EMBL" id="KAI4538125.1"/>
    </source>
</evidence>